<name>A0AAE4C809_9ACTN</name>
<keyword evidence="1" id="KW-0812">Transmembrane</keyword>
<sequence>MGVNSWPETASPLDRGRVRDVWGDLRTTLARETPFARTGADTLDASFERIPDDLSEVPAFKEWSGAHLPLRWAMLRVLTAAAGDQEPLELPGPVTLDKGEMRVWPGDVTVHGNLVLRRKARVVVLGTLTVTGALIAPAYGYSLVGARRIVCRDGVSAGEILATESVHCSGTFLLNQDTHTAMSPAFTGGTLIDCRWPAQFTHVEATHRVNGGEAAAREALAIPGGDPGDVFATRLLRG</sequence>
<accession>A0AAE4C809</accession>
<feature type="transmembrane region" description="Helical" evidence="1">
    <location>
        <begin position="122"/>
        <end position="141"/>
    </location>
</feature>
<organism evidence="2 3">
    <name type="scientific">Catenuloplanes atrovinosus</name>
    <dbReference type="NCBI Taxonomy" id="137266"/>
    <lineage>
        <taxon>Bacteria</taxon>
        <taxon>Bacillati</taxon>
        <taxon>Actinomycetota</taxon>
        <taxon>Actinomycetes</taxon>
        <taxon>Micromonosporales</taxon>
        <taxon>Micromonosporaceae</taxon>
        <taxon>Catenuloplanes</taxon>
    </lineage>
</organism>
<dbReference type="EMBL" id="JAVDYB010000001">
    <property type="protein sequence ID" value="MDR7275021.1"/>
    <property type="molecule type" value="Genomic_DNA"/>
</dbReference>
<evidence type="ECO:0000256" key="1">
    <source>
        <dbReference type="SAM" id="Phobius"/>
    </source>
</evidence>
<evidence type="ECO:0000313" key="3">
    <source>
        <dbReference type="Proteomes" id="UP001183643"/>
    </source>
</evidence>
<dbReference type="RefSeq" id="WP_310365452.1">
    <property type="nucleotide sequence ID" value="NZ_JAVDYB010000001.1"/>
</dbReference>
<protein>
    <submittedName>
        <fullName evidence="2">Uncharacterized protein</fullName>
    </submittedName>
</protein>
<keyword evidence="1" id="KW-0472">Membrane</keyword>
<comment type="caution">
    <text evidence="2">The sequence shown here is derived from an EMBL/GenBank/DDBJ whole genome shotgun (WGS) entry which is preliminary data.</text>
</comment>
<dbReference type="Proteomes" id="UP001183643">
    <property type="component" value="Unassembled WGS sequence"/>
</dbReference>
<reference evidence="2" key="1">
    <citation type="submission" date="2023-07" db="EMBL/GenBank/DDBJ databases">
        <title>Sequencing the genomes of 1000 actinobacteria strains.</title>
        <authorList>
            <person name="Klenk H.-P."/>
        </authorList>
    </citation>
    <scope>NUCLEOTIDE SEQUENCE</scope>
    <source>
        <strain evidence="2">DSM 44707</strain>
    </source>
</reference>
<keyword evidence="3" id="KW-1185">Reference proteome</keyword>
<gene>
    <name evidence="2" type="ORF">J2S41_001799</name>
</gene>
<dbReference type="AlphaFoldDB" id="A0AAE4C809"/>
<evidence type="ECO:0000313" key="2">
    <source>
        <dbReference type="EMBL" id="MDR7275021.1"/>
    </source>
</evidence>
<keyword evidence="1" id="KW-1133">Transmembrane helix</keyword>
<proteinExistence type="predicted"/>